<name>A0A1I2ABK6_9ACTN</name>
<keyword evidence="2" id="KW-0418">Kinase</keyword>
<sequence length="257" mass="27000">MAQASLDKTAHVVGIDIGGTGIKGAPVDLELGSLIGERVRIPTPHPATPGAVADVVVQVLSQIGVPGPVGLTLPAVIRGGKVQTTSHIDPAWMDTDAAQLFARATGRDVRAVNDADAAGIAEMRFGAGKGRKGVVVMVTLGTGIGSAVFSDGFLVPNSELGHLPLHHEDAEDWAAESVRERDDLSWKKWAHRLETYLELVQRLLWPDLIVIGGGVSKKADKFLPYIELRTEIVPAQLLNDAGIVGAALFAPAGKAQP</sequence>
<evidence type="ECO:0000256" key="1">
    <source>
        <dbReference type="ARBA" id="ARBA00006479"/>
    </source>
</evidence>
<dbReference type="InterPro" id="IPR000600">
    <property type="entry name" value="ROK"/>
</dbReference>
<dbReference type="NCBIfam" id="NF045942">
    <property type="entry name" value="PolPhglucPhase"/>
    <property type="match status" value="1"/>
</dbReference>
<dbReference type="EMBL" id="FONR01000001">
    <property type="protein sequence ID" value="SFE41276.1"/>
    <property type="molecule type" value="Genomic_DNA"/>
</dbReference>
<comment type="similarity">
    <text evidence="1">Belongs to the ROK (NagC/XylR) family.</text>
</comment>
<dbReference type="Proteomes" id="UP000181942">
    <property type="component" value="Unassembled WGS sequence"/>
</dbReference>
<evidence type="ECO:0000313" key="3">
    <source>
        <dbReference type="Proteomes" id="UP000181942"/>
    </source>
</evidence>
<dbReference type="InterPro" id="IPR043129">
    <property type="entry name" value="ATPase_NBD"/>
</dbReference>
<dbReference type="AlphaFoldDB" id="A0A1I2ABK6"/>
<keyword evidence="2" id="KW-0808">Transferase</keyword>
<dbReference type="Gene3D" id="3.30.420.40">
    <property type="match status" value="2"/>
</dbReference>
<gene>
    <name evidence="2" type="ORF">SAMN02787118_101626</name>
</gene>
<accession>A0A1I2ABK6</accession>
<dbReference type="Pfam" id="PF00480">
    <property type="entry name" value="ROK"/>
    <property type="match status" value="1"/>
</dbReference>
<dbReference type="SUPFAM" id="SSF53067">
    <property type="entry name" value="Actin-like ATPase domain"/>
    <property type="match status" value="1"/>
</dbReference>
<evidence type="ECO:0000313" key="2">
    <source>
        <dbReference type="EMBL" id="SFE41276.1"/>
    </source>
</evidence>
<dbReference type="PANTHER" id="PTHR18964:SF146">
    <property type="entry name" value="POLYPHOSPHATE GLUCOKINASE"/>
    <property type="match status" value="1"/>
</dbReference>
<dbReference type="GO" id="GO:0016301">
    <property type="term" value="F:kinase activity"/>
    <property type="evidence" value="ECO:0007669"/>
    <property type="project" value="UniProtKB-KW"/>
</dbReference>
<dbReference type="CDD" id="cd24058">
    <property type="entry name" value="ASKHA_NBD_ROK_PPGK"/>
    <property type="match status" value="1"/>
</dbReference>
<organism evidence="2 3">
    <name type="scientific">Streptomyces mirabilis</name>
    <dbReference type="NCBI Taxonomy" id="68239"/>
    <lineage>
        <taxon>Bacteria</taxon>
        <taxon>Bacillati</taxon>
        <taxon>Actinomycetota</taxon>
        <taxon>Actinomycetes</taxon>
        <taxon>Kitasatosporales</taxon>
        <taxon>Streptomycetaceae</taxon>
        <taxon>Streptomyces</taxon>
    </lineage>
</organism>
<reference evidence="2 3" key="1">
    <citation type="submission" date="2016-10" db="EMBL/GenBank/DDBJ databases">
        <authorList>
            <person name="de Groot N.N."/>
        </authorList>
    </citation>
    <scope>NUCLEOTIDE SEQUENCE [LARGE SCALE GENOMIC DNA]</scope>
    <source>
        <strain evidence="2 3">OK461</strain>
    </source>
</reference>
<dbReference type="RefSeq" id="WP_256257842.1">
    <property type="nucleotide sequence ID" value="NZ_FONR01000001.1"/>
</dbReference>
<proteinExistence type="inferred from homology"/>
<protein>
    <submittedName>
        <fullName evidence="2">Polyphosphate glucokinase</fullName>
    </submittedName>
</protein>
<dbReference type="PANTHER" id="PTHR18964">
    <property type="entry name" value="ROK (REPRESSOR, ORF, KINASE) FAMILY"/>
    <property type="match status" value="1"/>
</dbReference>